<dbReference type="Pfam" id="PF01643">
    <property type="entry name" value="Acyl-ACP_TE"/>
    <property type="match status" value="1"/>
</dbReference>
<dbReference type="Proteomes" id="UP001164965">
    <property type="component" value="Chromosome"/>
</dbReference>
<sequence length="261" mass="28153">MDEPVVMVDPPGRGRLRTEQRRVRSGDADADRVLRLDGVARYAQDIAFDDVHDAAAGGDEGLWVLRRTVIVVHRLPVFHDPVQVRTWCSGIGARWCTKRTTVSSAGGARVEVEGFWVTVDAGTGRPAPLSPRMVAIFAPSAAPEPLRWRRLLPARPGGTSGAVRRPVPLRSTDVDWMGHVNNATCWSVVEQVLPGLRATPVEAVLEHAGPIAADDQLEVLVEPAAGATLVWFLVGDTVRAVARVRPVGREVPPLPSGSTTE</sequence>
<evidence type="ECO:0000313" key="3">
    <source>
        <dbReference type="EMBL" id="UZJ24808.1"/>
    </source>
</evidence>
<keyword evidence="4" id="KW-1185">Reference proteome</keyword>
<accession>A0ABY6P0R8</accession>
<dbReference type="Pfam" id="PF20791">
    <property type="entry name" value="Acyl-ACP_TE_C"/>
    <property type="match status" value="1"/>
</dbReference>
<dbReference type="EMBL" id="CP110615">
    <property type="protein sequence ID" value="UZJ24808.1"/>
    <property type="molecule type" value="Genomic_DNA"/>
</dbReference>
<evidence type="ECO:0000259" key="2">
    <source>
        <dbReference type="Pfam" id="PF20791"/>
    </source>
</evidence>
<proteinExistence type="predicted"/>
<dbReference type="InterPro" id="IPR049427">
    <property type="entry name" value="Acyl-ACP_TE_C"/>
</dbReference>
<dbReference type="InterPro" id="IPR002864">
    <property type="entry name" value="Acyl-ACP_thioesterase_NHD"/>
</dbReference>
<reference evidence="3" key="1">
    <citation type="submission" date="2022-10" db="EMBL/GenBank/DDBJ databases">
        <title>Rhodococcus sp.75.</title>
        <authorList>
            <person name="Sun M."/>
        </authorList>
    </citation>
    <scope>NUCLEOTIDE SEQUENCE</scope>
    <source>
        <strain evidence="3">75</strain>
    </source>
</reference>
<name>A0ABY6P0R8_9NOCA</name>
<evidence type="ECO:0000259" key="1">
    <source>
        <dbReference type="Pfam" id="PF01643"/>
    </source>
</evidence>
<organism evidence="3 4">
    <name type="scientific">Rhodococcus antarcticus</name>
    <dbReference type="NCBI Taxonomy" id="2987751"/>
    <lineage>
        <taxon>Bacteria</taxon>
        <taxon>Bacillati</taxon>
        <taxon>Actinomycetota</taxon>
        <taxon>Actinomycetes</taxon>
        <taxon>Mycobacteriales</taxon>
        <taxon>Nocardiaceae</taxon>
        <taxon>Rhodococcus</taxon>
    </lineage>
</organism>
<evidence type="ECO:0000313" key="4">
    <source>
        <dbReference type="Proteomes" id="UP001164965"/>
    </source>
</evidence>
<protein>
    <submittedName>
        <fullName evidence="3">Thioesterase</fullName>
    </submittedName>
</protein>
<dbReference type="RefSeq" id="WP_265382914.1">
    <property type="nucleotide sequence ID" value="NZ_CP110615.1"/>
</dbReference>
<dbReference type="Gene3D" id="3.10.129.10">
    <property type="entry name" value="Hotdog Thioesterase"/>
    <property type="match status" value="1"/>
</dbReference>
<dbReference type="SUPFAM" id="SSF54637">
    <property type="entry name" value="Thioesterase/thiol ester dehydrase-isomerase"/>
    <property type="match status" value="2"/>
</dbReference>
<gene>
    <name evidence="3" type="ORF">RHODO2019_17150</name>
</gene>
<dbReference type="InterPro" id="IPR029069">
    <property type="entry name" value="HotDog_dom_sf"/>
</dbReference>
<feature type="domain" description="Acyl-ACP thioesterase N-terminal hotdog" evidence="1">
    <location>
        <begin position="20"/>
        <end position="136"/>
    </location>
</feature>
<feature type="domain" description="Acyl-ACP thioesterase-like C-terminal" evidence="2">
    <location>
        <begin position="166"/>
        <end position="224"/>
    </location>
</feature>